<evidence type="ECO:0000313" key="2">
    <source>
        <dbReference type="Proteomes" id="UP000532440"/>
    </source>
</evidence>
<comment type="caution">
    <text evidence="1">The sequence shown here is derived from an EMBL/GenBank/DDBJ whole genome shotgun (WGS) entry which is preliminary data.</text>
</comment>
<accession>A0A7W8HHA3</accession>
<gene>
    <name evidence="1" type="ORF">HNQ70_001234</name>
</gene>
<evidence type="ECO:0000313" key="1">
    <source>
        <dbReference type="EMBL" id="MBB5271230.1"/>
    </source>
</evidence>
<dbReference type="EMBL" id="JACHGB010000002">
    <property type="protein sequence ID" value="MBB5271230.1"/>
    <property type="molecule type" value="Genomic_DNA"/>
</dbReference>
<organism evidence="1 2">
    <name type="scientific">Quisquiliibacterium transsilvanicum</name>
    <dbReference type="NCBI Taxonomy" id="1549638"/>
    <lineage>
        <taxon>Bacteria</taxon>
        <taxon>Pseudomonadati</taxon>
        <taxon>Pseudomonadota</taxon>
        <taxon>Betaproteobacteria</taxon>
        <taxon>Burkholderiales</taxon>
        <taxon>Burkholderiaceae</taxon>
        <taxon>Quisquiliibacterium</taxon>
    </lineage>
</organism>
<sequence length="118" mass="12335">MLAGAPARGSSPLETGAIPTASAEVLRFLEANALRRALLIFLLANSWAVDVRATPVTTPDDKAIIESQGQAANAVGSLRTAQTEKLALFSTLGDPEPALLGILSLGFAGLLAIRRRRD</sequence>
<dbReference type="AlphaFoldDB" id="A0A7W8HHA3"/>
<keyword evidence="2" id="KW-1185">Reference proteome</keyword>
<dbReference type="RefSeq" id="WP_183965303.1">
    <property type="nucleotide sequence ID" value="NZ_BAABEW010000017.1"/>
</dbReference>
<reference evidence="1 2" key="1">
    <citation type="submission" date="2020-08" db="EMBL/GenBank/DDBJ databases">
        <title>Genomic Encyclopedia of Type Strains, Phase IV (KMG-IV): sequencing the most valuable type-strain genomes for metagenomic binning, comparative biology and taxonomic classification.</title>
        <authorList>
            <person name="Goeker M."/>
        </authorList>
    </citation>
    <scope>NUCLEOTIDE SEQUENCE [LARGE SCALE GENOMIC DNA]</scope>
    <source>
        <strain evidence="1 2">DSM 29781</strain>
    </source>
</reference>
<protein>
    <submittedName>
        <fullName evidence="1">LPXTG-motif cell wall-anchored protein</fullName>
    </submittedName>
</protein>
<proteinExistence type="predicted"/>
<name>A0A7W8HHA3_9BURK</name>
<dbReference type="NCBIfam" id="TIGR01167">
    <property type="entry name" value="LPXTG_anchor"/>
    <property type="match status" value="1"/>
</dbReference>
<dbReference type="Proteomes" id="UP000532440">
    <property type="component" value="Unassembled WGS sequence"/>
</dbReference>